<dbReference type="CDD" id="cd00865">
    <property type="entry name" value="PEBP_bact_arch"/>
    <property type="match status" value="1"/>
</dbReference>
<comment type="similarity">
    <text evidence="1">Belongs to the UPF0098 family.</text>
</comment>
<evidence type="ECO:0000313" key="3">
    <source>
        <dbReference type="EMBL" id="SNR49934.1"/>
    </source>
</evidence>
<dbReference type="PANTHER" id="PTHR30289">
    <property type="entry name" value="UNCHARACTERIZED PROTEIN YBCL-RELATED"/>
    <property type="match status" value="1"/>
</dbReference>
<dbReference type="NCBIfam" id="TIGR00481">
    <property type="entry name" value="YbhB/YbcL family Raf kinase inhibitor-like protein"/>
    <property type="match status" value="1"/>
</dbReference>
<accession>A0A238WUQ3</accession>
<evidence type="ECO:0000313" key="4">
    <source>
        <dbReference type="Proteomes" id="UP000198348"/>
    </source>
</evidence>
<dbReference type="Gene3D" id="3.90.280.10">
    <property type="entry name" value="PEBP-like"/>
    <property type="match status" value="1"/>
</dbReference>
<dbReference type="SUPFAM" id="SSF49777">
    <property type="entry name" value="PEBP-like"/>
    <property type="match status" value="1"/>
</dbReference>
<dbReference type="Proteomes" id="UP000198348">
    <property type="component" value="Unassembled WGS sequence"/>
</dbReference>
<dbReference type="PANTHER" id="PTHR30289:SF1">
    <property type="entry name" value="PEBP (PHOSPHATIDYLETHANOLAMINE-BINDING PROTEIN) FAMILY PROTEIN"/>
    <property type="match status" value="1"/>
</dbReference>
<dbReference type="EMBL" id="FZNW01000007">
    <property type="protein sequence ID" value="SNR49934.1"/>
    <property type="molecule type" value="Genomic_DNA"/>
</dbReference>
<name>A0A238WUQ3_9PSEU</name>
<dbReference type="InterPro" id="IPR008914">
    <property type="entry name" value="PEBP"/>
</dbReference>
<evidence type="ECO:0000256" key="1">
    <source>
        <dbReference type="ARBA" id="ARBA00007120"/>
    </source>
</evidence>
<dbReference type="RefSeq" id="WP_089301024.1">
    <property type="nucleotide sequence ID" value="NZ_FZNW01000007.1"/>
</dbReference>
<evidence type="ECO:0000256" key="2">
    <source>
        <dbReference type="SAM" id="MobiDB-lite"/>
    </source>
</evidence>
<dbReference type="AlphaFoldDB" id="A0A238WUQ3"/>
<dbReference type="InterPro" id="IPR005247">
    <property type="entry name" value="YbhB_YbcL/LppC-like"/>
</dbReference>
<dbReference type="InterPro" id="IPR036610">
    <property type="entry name" value="PEBP-like_sf"/>
</dbReference>
<reference evidence="3 4" key="1">
    <citation type="submission" date="2017-06" db="EMBL/GenBank/DDBJ databases">
        <authorList>
            <person name="Kim H.J."/>
            <person name="Triplett B.A."/>
        </authorList>
    </citation>
    <scope>NUCLEOTIDE SEQUENCE [LARGE SCALE GENOMIC DNA]</scope>
    <source>
        <strain evidence="3 4">DSM 45207</strain>
    </source>
</reference>
<organism evidence="3 4">
    <name type="scientific">Haloechinothrix alba</name>
    <dbReference type="NCBI Taxonomy" id="664784"/>
    <lineage>
        <taxon>Bacteria</taxon>
        <taxon>Bacillati</taxon>
        <taxon>Actinomycetota</taxon>
        <taxon>Actinomycetes</taxon>
        <taxon>Pseudonocardiales</taxon>
        <taxon>Pseudonocardiaceae</taxon>
        <taxon>Haloechinothrix</taxon>
    </lineage>
</organism>
<dbReference type="OrthoDB" id="9797506at2"/>
<protein>
    <submittedName>
        <fullName evidence="3">Phospholipid-binding protein, PBP family</fullName>
    </submittedName>
</protein>
<feature type="region of interest" description="Disordered" evidence="2">
    <location>
        <begin position="80"/>
        <end position="102"/>
    </location>
</feature>
<sequence>MGLNIKDLTVTTADIGPDERLGDRHAKDRDNVPPVLRVSGVPAGTAELAVVCHDPDAPLPRGFTHWTLYGIPADVTEIGPDADSRFRAGPNDFGATGYGGPKPPAGHGPHRYYFWVYALDRAVAGTPSRAEFLDDYRDAILEQNRVVGVYER</sequence>
<gene>
    <name evidence="3" type="ORF">SAMN06265360_107213</name>
</gene>
<dbReference type="Pfam" id="PF01161">
    <property type="entry name" value="PBP"/>
    <property type="match status" value="1"/>
</dbReference>
<proteinExistence type="inferred from homology"/>
<keyword evidence="4" id="KW-1185">Reference proteome</keyword>